<dbReference type="Pfam" id="PF00023">
    <property type="entry name" value="Ank"/>
    <property type="match status" value="2"/>
</dbReference>
<accession>A0A323V3I8</accession>
<protein>
    <recommendedName>
        <fullName evidence="4">Ankyrin repeat domain-containing protein</fullName>
    </recommendedName>
</protein>
<gene>
    <name evidence="2" type="ORF">DNK49_20400</name>
</gene>
<keyword evidence="3" id="KW-1185">Reference proteome</keyword>
<organism evidence="2 3">
    <name type="scientific">Parazoarcus communis SWub3 = DSM 12120</name>
    <dbReference type="NCBI Taxonomy" id="1121029"/>
    <lineage>
        <taxon>Bacteria</taxon>
        <taxon>Pseudomonadati</taxon>
        <taxon>Pseudomonadota</taxon>
        <taxon>Betaproteobacteria</taxon>
        <taxon>Rhodocyclales</taxon>
        <taxon>Zoogloeaceae</taxon>
        <taxon>Parazoarcus</taxon>
    </lineage>
</organism>
<sequence>MLAVWAQNIDSTTWLLKHGANPNYRAPKGDGYRNPLANDSPLHYAVNLGNLKLATLLFDFGANPNLFGLVDPIFFETMDLGRGDG</sequence>
<comment type="caution">
    <text evidence="2">The sequence shown here is derived from an EMBL/GenBank/DDBJ whole genome shotgun (WGS) entry which is preliminary data.</text>
</comment>
<dbReference type="InterPro" id="IPR002110">
    <property type="entry name" value="Ankyrin_rpt"/>
</dbReference>
<dbReference type="SUPFAM" id="SSF48403">
    <property type="entry name" value="Ankyrin repeat"/>
    <property type="match status" value="1"/>
</dbReference>
<feature type="repeat" description="ANK" evidence="1">
    <location>
        <begin position="37"/>
        <end position="69"/>
    </location>
</feature>
<evidence type="ECO:0008006" key="4">
    <source>
        <dbReference type="Google" id="ProtNLM"/>
    </source>
</evidence>
<evidence type="ECO:0000313" key="2">
    <source>
        <dbReference type="EMBL" id="PZA14708.1"/>
    </source>
</evidence>
<proteinExistence type="predicted"/>
<dbReference type="PROSITE" id="PS50088">
    <property type="entry name" value="ANK_REPEAT"/>
    <property type="match status" value="1"/>
</dbReference>
<dbReference type="EMBL" id="QKOE01000024">
    <property type="protein sequence ID" value="PZA14708.1"/>
    <property type="molecule type" value="Genomic_DNA"/>
</dbReference>
<evidence type="ECO:0000313" key="3">
    <source>
        <dbReference type="Proteomes" id="UP000248259"/>
    </source>
</evidence>
<keyword evidence="1" id="KW-0040">ANK repeat</keyword>
<dbReference type="InterPro" id="IPR036770">
    <property type="entry name" value="Ankyrin_rpt-contain_sf"/>
</dbReference>
<reference evidence="2 3" key="1">
    <citation type="submission" date="2018-06" db="EMBL/GenBank/DDBJ databases">
        <title>Azoarcus communis strain SWub3 genome.</title>
        <authorList>
            <person name="Zorraquino Salvo V."/>
            <person name="Toubiana D."/>
            <person name="Blumwald E."/>
        </authorList>
    </citation>
    <scope>NUCLEOTIDE SEQUENCE [LARGE SCALE GENOMIC DNA]</scope>
    <source>
        <strain evidence="2 3">SWub3</strain>
    </source>
</reference>
<evidence type="ECO:0000256" key="1">
    <source>
        <dbReference type="PROSITE-ProRule" id="PRU00023"/>
    </source>
</evidence>
<dbReference type="Proteomes" id="UP000248259">
    <property type="component" value="Unassembled WGS sequence"/>
</dbReference>
<dbReference type="PROSITE" id="PS50297">
    <property type="entry name" value="ANK_REP_REGION"/>
    <property type="match status" value="1"/>
</dbReference>
<dbReference type="AlphaFoldDB" id="A0A323V3I8"/>
<dbReference type="Gene3D" id="1.25.40.20">
    <property type="entry name" value="Ankyrin repeat-containing domain"/>
    <property type="match status" value="1"/>
</dbReference>
<feature type="non-terminal residue" evidence="2">
    <location>
        <position position="85"/>
    </location>
</feature>
<name>A0A323V3I8_9RHOO</name>